<dbReference type="CDD" id="cd02440">
    <property type="entry name" value="AdoMet_MTases"/>
    <property type="match status" value="1"/>
</dbReference>
<dbReference type="RefSeq" id="WP_126153193.1">
    <property type="nucleotide sequence ID" value="NZ_UZWE01000021.1"/>
</dbReference>
<organism evidence="2 3">
    <name type="scientific">Paracoccus haematequi</name>
    <dbReference type="NCBI Taxonomy" id="2491866"/>
    <lineage>
        <taxon>Bacteria</taxon>
        <taxon>Pseudomonadati</taxon>
        <taxon>Pseudomonadota</taxon>
        <taxon>Alphaproteobacteria</taxon>
        <taxon>Rhodobacterales</taxon>
        <taxon>Paracoccaceae</taxon>
        <taxon>Paracoccus</taxon>
    </lineage>
</organism>
<dbReference type="Proteomes" id="UP000270743">
    <property type="component" value="Unassembled WGS sequence"/>
</dbReference>
<dbReference type="AlphaFoldDB" id="A0A3S4DUF6"/>
<evidence type="ECO:0000313" key="2">
    <source>
        <dbReference type="EMBL" id="VDS07493.1"/>
    </source>
</evidence>
<dbReference type="SUPFAM" id="SSF53335">
    <property type="entry name" value="S-adenosyl-L-methionine-dependent methyltransferases"/>
    <property type="match status" value="1"/>
</dbReference>
<evidence type="ECO:0000313" key="3">
    <source>
        <dbReference type="Proteomes" id="UP000270743"/>
    </source>
</evidence>
<proteinExistence type="predicted"/>
<evidence type="ECO:0000259" key="1">
    <source>
        <dbReference type="Pfam" id="PF13649"/>
    </source>
</evidence>
<reference evidence="2 3" key="1">
    <citation type="submission" date="2018-12" db="EMBL/GenBank/DDBJ databases">
        <authorList>
            <person name="Criscuolo A."/>
        </authorList>
    </citation>
    <scope>NUCLEOTIDE SEQUENCE [LARGE SCALE GENOMIC DNA]</scope>
    <source>
        <strain evidence="2">ACIP1116241</strain>
    </source>
</reference>
<sequence length="199" mass="21400">MDWDERYGGEGFLFGTEPAAFLTRHAGRFAPGDRVLCVADGEGRNSVWLAAQGCRVAAWDASAVALAKARRLAQARGVAVGFSLAAAEDYAWPDAAFDAVVAIFIQFAGPDLRRRIFAGMKRAVRPGGLILLHGYTPRQLDHGTGGPRQVENLYTPQMLQDAFAGWDIPVLRSYEAHLAEGTAHAGPSALIDLIARRPG</sequence>
<dbReference type="Pfam" id="PF13649">
    <property type="entry name" value="Methyltransf_25"/>
    <property type="match status" value="1"/>
</dbReference>
<name>A0A3S4DUF6_9RHOB</name>
<feature type="domain" description="Methyltransferase" evidence="1">
    <location>
        <begin position="35"/>
        <end position="128"/>
    </location>
</feature>
<dbReference type="InterPro" id="IPR029063">
    <property type="entry name" value="SAM-dependent_MTases_sf"/>
</dbReference>
<gene>
    <name evidence="2" type="ORF">PARHAE_00669</name>
</gene>
<dbReference type="OrthoDB" id="9786503at2"/>
<accession>A0A3S4DUF6</accession>
<dbReference type="Gene3D" id="3.40.50.150">
    <property type="entry name" value="Vaccinia Virus protein VP39"/>
    <property type="match status" value="1"/>
</dbReference>
<keyword evidence="3" id="KW-1185">Reference proteome</keyword>
<protein>
    <submittedName>
        <fullName evidence="2">Tellurite resistance protein TehB</fullName>
    </submittedName>
</protein>
<dbReference type="InterPro" id="IPR041698">
    <property type="entry name" value="Methyltransf_25"/>
</dbReference>
<dbReference type="EMBL" id="UZWE01000021">
    <property type="protein sequence ID" value="VDS07493.1"/>
    <property type="molecule type" value="Genomic_DNA"/>
</dbReference>